<evidence type="ECO:0000259" key="8">
    <source>
        <dbReference type="PROSITE" id="PS51202"/>
    </source>
</evidence>
<dbReference type="PANTHER" id="PTHR43833">
    <property type="entry name" value="POTASSIUM CHANNEL PROTEIN 2-RELATED-RELATED"/>
    <property type="match status" value="1"/>
</dbReference>
<evidence type="ECO:0000256" key="4">
    <source>
        <dbReference type="ARBA" id="ARBA00022958"/>
    </source>
</evidence>
<dbReference type="PANTHER" id="PTHR43833:SF5">
    <property type="entry name" value="TRK SYSTEM POTASSIUM UPTAKE PROTEIN TRKA"/>
    <property type="match status" value="1"/>
</dbReference>
<dbReference type="SUPFAM" id="SSF51735">
    <property type="entry name" value="NAD(P)-binding Rossmann-fold domains"/>
    <property type="match status" value="1"/>
</dbReference>
<comment type="caution">
    <text evidence="9">The sequence shown here is derived from an EMBL/GenBank/DDBJ whole genome shotgun (WGS) entry which is preliminary data.</text>
</comment>
<dbReference type="PROSITE" id="PS51202">
    <property type="entry name" value="RCK_C"/>
    <property type="match status" value="1"/>
</dbReference>
<reference evidence="9" key="1">
    <citation type="submission" date="2020-11" db="EMBL/GenBank/DDBJ databases">
        <title>Halonatronomonas betainensis gen. nov., sp. nov. a novel haloalkaliphilic representative of the family Halanaerobiacae capable of betaine degradation.</title>
        <authorList>
            <person name="Boltyanskaya Y."/>
            <person name="Kevbrin V."/>
            <person name="Detkova E."/>
            <person name="Grouzdev D.S."/>
            <person name="Koziaeva V."/>
            <person name="Zhilina T."/>
        </authorList>
    </citation>
    <scope>NUCLEOTIDE SEQUENCE</scope>
    <source>
        <strain evidence="9">Z-7014</strain>
    </source>
</reference>
<dbReference type="Gene3D" id="3.30.70.1450">
    <property type="entry name" value="Regulator of K+ conductance, C-terminal domain"/>
    <property type="match status" value="1"/>
</dbReference>
<dbReference type="InterPro" id="IPR003148">
    <property type="entry name" value="RCK_N"/>
</dbReference>
<dbReference type="Pfam" id="PF02080">
    <property type="entry name" value="TrkA_C"/>
    <property type="match status" value="1"/>
</dbReference>
<dbReference type="InterPro" id="IPR036721">
    <property type="entry name" value="RCK_C_sf"/>
</dbReference>
<keyword evidence="3" id="KW-0633">Potassium transport</keyword>
<dbReference type="GO" id="GO:0015079">
    <property type="term" value="F:potassium ion transmembrane transporter activity"/>
    <property type="evidence" value="ECO:0007669"/>
    <property type="project" value="InterPro"/>
</dbReference>
<feature type="domain" description="RCK N-terminal" evidence="7">
    <location>
        <begin position="1"/>
        <end position="117"/>
    </location>
</feature>
<dbReference type="InterPro" id="IPR036291">
    <property type="entry name" value="NAD(P)-bd_dom_sf"/>
</dbReference>
<dbReference type="Proteomes" id="UP000621436">
    <property type="component" value="Unassembled WGS sequence"/>
</dbReference>
<dbReference type="RefSeq" id="WP_270454413.1">
    <property type="nucleotide sequence ID" value="NZ_JADPIE010000005.1"/>
</dbReference>
<evidence type="ECO:0000256" key="1">
    <source>
        <dbReference type="ARBA" id="ARBA00017378"/>
    </source>
</evidence>
<evidence type="ECO:0000256" key="2">
    <source>
        <dbReference type="ARBA" id="ARBA00022448"/>
    </source>
</evidence>
<keyword evidence="6" id="KW-0406">Ion transport</keyword>
<dbReference type="PROSITE" id="PS51201">
    <property type="entry name" value="RCK_N"/>
    <property type="match status" value="1"/>
</dbReference>
<dbReference type="InterPro" id="IPR006037">
    <property type="entry name" value="RCK_C"/>
</dbReference>
<dbReference type="Pfam" id="PF02254">
    <property type="entry name" value="TrkA_N"/>
    <property type="match status" value="1"/>
</dbReference>
<name>A0A931ASP2_9FIRM</name>
<dbReference type="GO" id="GO:0005886">
    <property type="term" value="C:plasma membrane"/>
    <property type="evidence" value="ECO:0007669"/>
    <property type="project" value="InterPro"/>
</dbReference>
<feature type="domain" description="RCK C-terminal" evidence="8">
    <location>
        <begin position="137"/>
        <end position="219"/>
    </location>
</feature>
<dbReference type="SUPFAM" id="SSF116726">
    <property type="entry name" value="TrkA C-terminal domain-like"/>
    <property type="match status" value="1"/>
</dbReference>
<keyword evidence="5" id="KW-0520">NAD</keyword>
<accession>A0A931ASP2</accession>
<evidence type="ECO:0000313" key="10">
    <source>
        <dbReference type="Proteomes" id="UP000621436"/>
    </source>
</evidence>
<gene>
    <name evidence="9" type="ORF">I0Q91_10105</name>
</gene>
<proteinExistence type="predicted"/>
<protein>
    <recommendedName>
        <fullName evidence="1">Trk system potassium uptake protein TrkA</fullName>
    </recommendedName>
</protein>
<keyword evidence="4" id="KW-0630">Potassium</keyword>
<evidence type="ECO:0000259" key="7">
    <source>
        <dbReference type="PROSITE" id="PS51201"/>
    </source>
</evidence>
<evidence type="ECO:0000256" key="5">
    <source>
        <dbReference type="ARBA" id="ARBA00023027"/>
    </source>
</evidence>
<dbReference type="AlphaFoldDB" id="A0A931ASP2"/>
<dbReference type="InterPro" id="IPR050721">
    <property type="entry name" value="Trk_Ktr_HKT_K-transport"/>
</dbReference>
<evidence type="ECO:0000313" key="9">
    <source>
        <dbReference type="EMBL" id="MBF8437434.1"/>
    </source>
</evidence>
<keyword evidence="10" id="KW-1185">Reference proteome</keyword>
<dbReference type="EMBL" id="JADPIE010000005">
    <property type="protein sequence ID" value="MBF8437434.1"/>
    <property type="molecule type" value="Genomic_DNA"/>
</dbReference>
<sequence>MKLLIVGGDELVYHLSRRLISKGHEITIINKDREYSKELARNLNATIVCGDAVDPDVLEDANIREVDMLAALTHKDQDNLIICRLAQKYYKIPRTAALINDPDNQAIFNDLNIDSLFNITSLLGSLLEQNISHEEVTNLFMIEEGNLSVTKCLIPEEAPADGKTLKELELPLSIVLGGILRDGEMLIPRGGTKIKSGDKVIIISLPAEQGAAISALRGEN</sequence>
<dbReference type="PRINTS" id="PR00335">
    <property type="entry name" value="KUPTAKETRKA"/>
</dbReference>
<evidence type="ECO:0000256" key="3">
    <source>
        <dbReference type="ARBA" id="ARBA00022538"/>
    </source>
</evidence>
<dbReference type="Gene3D" id="3.40.50.720">
    <property type="entry name" value="NAD(P)-binding Rossmann-like Domain"/>
    <property type="match status" value="1"/>
</dbReference>
<evidence type="ECO:0000256" key="6">
    <source>
        <dbReference type="ARBA" id="ARBA00023065"/>
    </source>
</evidence>
<dbReference type="InterPro" id="IPR006036">
    <property type="entry name" value="K_uptake_TrkA"/>
</dbReference>
<organism evidence="9 10">
    <name type="scientific">Halonatronomonas betaini</name>
    <dbReference type="NCBI Taxonomy" id="2778430"/>
    <lineage>
        <taxon>Bacteria</taxon>
        <taxon>Bacillati</taxon>
        <taxon>Bacillota</taxon>
        <taxon>Clostridia</taxon>
        <taxon>Halanaerobiales</taxon>
        <taxon>Halarsenatibacteraceae</taxon>
        <taxon>Halonatronomonas</taxon>
    </lineage>
</organism>
<keyword evidence="2" id="KW-0813">Transport</keyword>